<comment type="subcellular location">
    <subcellularLocation>
        <location evidence="1">Host cell</location>
    </subcellularLocation>
    <subcellularLocation>
        <location evidence="2">Secreted</location>
    </subcellularLocation>
</comment>
<keyword evidence="3" id="KW-0964">Secreted</keyword>
<feature type="domain" description="Crinkler effector protein N-terminal" evidence="4">
    <location>
        <begin position="6"/>
        <end position="102"/>
    </location>
</feature>
<name>A0A1B7NG88_9AGAM</name>
<organism evidence="5 6">
    <name type="scientific">Rhizopogon vinicolor AM-OR11-026</name>
    <dbReference type="NCBI Taxonomy" id="1314800"/>
    <lineage>
        <taxon>Eukaryota</taxon>
        <taxon>Fungi</taxon>
        <taxon>Dikarya</taxon>
        <taxon>Basidiomycota</taxon>
        <taxon>Agaricomycotina</taxon>
        <taxon>Agaricomycetes</taxon>
        <taxon>Agaricomycetidae</taxon>
        <taxon>Boletales</taxon>
        <taxon>Suillineae</taxon>
        <taxon>Rhizopogonaceae</taxon>
        <taxon>Rhizopogon</taxon>
    </lineage>
</organism>
<evidence type="ECO:0000313" key="5">
    <source>
        <dbReference type="EMBL" id="OAX43810.1"/>
    </source>
</evidence>
<dbReference type="InParanoid" id="A0A1B7NG88"/>
<dbReference type="GO" id="GO:0005576">
    <property type="term" value="C:extracellular region"/>
    <property type="evidence" value="ECO:0007669"/>
    <property type="project" value="UniProtKB-SubCell"/>
</dbReference>
<dbReference type="Pfam" id="PF20147">
    <property type="entry name" value="Crinkler"/>
    <property type="match status" value="1"/>
</dbReference>
<accession>A0A1B7NG88</accession>
<evidence type="ECO:0000256" key="2">
    <source>
        <dbReference type="ARBA" id="ARBA00004613"/>
    </source>
</evidence>
<evidence type="ECO:0000259" key="4">
    <source>
        <dbReference type="Pfam" id="PF20147"/>
    </source>
</evidence>
<evidence type="ECO:0000256" key="3">
    <source>
        <dbReference type="ARBA" id="ARBA00022525"/>
    </source>
</evidence>
<gene>
    <name evidence="5" type="ORF">K503DRAFT_778959</name>
</gene>
<reference evidence="5 6" key="1">
    <citation type="submission" date="2016-06" db="EMBL/GenBank/DDBJ databases">
        <title>Comparative genomics of the ectomycorrhizal sister species Rhizopogon vinicolor and Rhizopogon vesiculosus (Basidiomycota: Boletales) reveals a divergence of the mating type B locus.</title>
        <authorList>
            <consortium name="DOE Joint Genome Institute"/>
            <person name="Mujic A.B."/>
            <person name="Kuo A."/>
            <person name="Tritt A."/>
            <person name="Lipzen A."/>
            <person name="Chen C."/>
            <person name="Johnson J."/>
            <person name="Sharma A."/>
            <person name="Barry K."/>
            <person name="Grigoriev I.V."/>
            <person name="Spatafora J.W."/>
        </authorList>
    </citation>
    <scope>NUCLEOTIDE SEQUENCE [LARGE SCALE GENOMIC DNA]</scope>
    <source>
        <strain evidence="5 6">AM-OR11-026</strain>
    </source>
</reference>
<evidence type="ECO:0000256" key="1">
    <source>
        <dbReference type="ARBA" id="ARBA00004340"/>
    </source>
</evidence>
<sequence length="429" mass="49294">MEFNYTLSCLVFGDGPSHIFQIGIASTKTVDALRNLIKDTEGHAFRDVAARYLKLWQFNLPIAGDTLDDLKPDPKQSLSPWSEILSVFEHPPEDKRLHIVVRGHLTRRVTYLKRRTGAPSKWAHPTEFAKLQDKQLSEQMCIYYDNELKQMHAFSKLFRYLEIELDPATIGSTKRGTDGHLLSTCGKFAVMAAVRKNEIGSGGWRPVCAGNIAPPPDYAGLFQQTSLCKRRRLVLWELSNKPSRLKKLRDLYSKPELIPRFSLRDENLVPTLGCPYPRSYHDSTNVRHDFSYDRDENQTLRKRLIFFGETINDAARKKLCIKFVRHYSREAHDFCAEKGHAPKLIACIHLSAGWIMVVMDALDIDYGYFSQWAGSYRRLTEMTVSARQLLQEPVTSLIQQLHQYPLAIGRPQVLVKEDGLQSAVVYFYW</sequence>
<protein>
    <recommendedName>
        <fullName evidence="4">Crinkler effector protein N-terminal domain-containing protein</fullName>
    </recommendedName>
</protein>
<dbReference type="AlphaFoldDB" id="A0A1B7NG88"/>
<keyword evidence="6" id="KW-1185">Reference proteome</keyword>
<dbReference type="InterPro" id="IPR045379">
    <property type="entry name" value="Crinkler_N"/>
</dbReference>
<dbReference type="OrthoDB" id="4062651at2759"/>
<evidence type="ECO:0000313" key="6">
    <source>
        <dbReference type="Proteomes" id="UP000092154"/>
    </source>
</evidence>
<dbReference type="EMBL" id="KV448132">
    <property type="protein sequence ID" value="OAX43810.1"/>
    <property type="molecule type" value="Genomic_DNA"/>
</dbReference>
<proteinExistence type="predicted"/>
<dbReference type="GO" id="GO:0043657">
    <property type="term" value="C:host cell"/>
    <property type="evidence" value="ECO:0007669"/>
    <property type="project" value="UniProtKB-SubCell"/>
</dbReference>
<dbReference type="Proteomes" id="UP000092154">
    <property type="component" value="Unassembled WGS sequence"/>
</dbReference>